<protein>
    <submittedName>
        <fullName evidence="3">Uncharacterized protein</fullName>
    </submittedName>
</protein>
<proteinExistence type="predicted"/>
<evidence type="ECO:0000313" key="3">
    <source>
        <dbReference type="EMBL" id="KRX47080.1"/>
    </source>
</evidence>
<dbReference type="AlphaFoldDB" id="A0A0V0U6Z7"/>
<evidence type="ECO:0000313" key="4">
    <source>
        <dbReference type="Proteomes" id="UP000055048"/>
    </source>
</evidence>
<keyword evidence="2" id="KW-0472">Membrane</keyword>
<feature type="coiled-coil region" evidence="1">
    <location>
        <begin position="75"/>
        <end position="102"/>
    </location>
</feature>
<sequence length="163" mass="19142">MDFLMEGAIYTCLAIIICWFMFCFFRRIRTRSKDVENDLKESETDVVSENSQIEQNENVLNESLKESETDVVSENSQIEQNENVLNEELDRHEKKKQRSKRLALLIPIVLKRPRSEFDAEYTFAIKYRVNERGIVVYRPKVKETVNAPDEAVNSVQSFVIKDE</sequence>
<gene>
    <name evidence="3" type="ORF">T05_14386</name>
</gene>
<comment type="caution">
    <text evidence="3">The sequence shown here is derived from an EMBL/GenBank/DDBJ whole genome shotgun (WGS) entry which is preliminary data.</text>
</comment>
<keyword evidence="1" id="KW-0175">Coiled coil</keyword>
<accession>A0A0V0U6Z7</accession>
<keyword evidence="2" id="KW-1133">Transmembrane helix</keyword>
<organism evidence="3 4">
    <name type="scientific">Trichinella murrelli</name>
    <dbReference type="NCBI Taxonomy" id="144512"/>
    <lineage>
        <taxon>Eukaryota</taxon>
        <taxon>Metazoa</taxon>
        <taxon>Ecdysozoa</taxon>
        <taxon>Nematoda</taxon>
        <taxon>Enoplea</taxon>
        <taxon>Dorylaimia</taxon>
        <taxon>Trichinellida</taxon>
        <taxon>Trichinellidae</taxon>
        <taxon>Trichinella</taxon>
    </lineage>
</organism>
<evidence type="ECO:0000256" key="2">
    <source>
        <dbReference type="SAM" id="Phobius"/>
    </source>
</evidence>
<keyword evidence="2" id="KW-0812">Transmembrane</keyword>
<dbReference type="EMBL" id="JYDJ01000048">
    <property type="protein sequence ID" value="KRX47080.1"/>
    <property type="molecule type" value="Genomic_DNA"/>
</dbReference>
<keyword evidence="4" id="KW-1185">Reference proteome</keyword>
<name>A0A0V0U6Z7_9BILA</name>
<dbReference type="OrthoDB" id="5920313at2759"/>
<dbReference type="Proteomes" id="UP000055048">
    <property type="component" value="Unassembled WGS sequence"/>
</dbReference>
<feature type="transmembrane region" description="Helical" evidence="2">
    <location>
        <begin position="7"/>
        <end position="25"/>
    </location>
</feature>
<reference evidence="3 4" key="1">
    <citation type="submission" date="2015-01" db="EMBL/GenBank/DDBJ databases">
        <title>Evolution of Trichinella species and genotypes.</title>
        <authorList>
            <person name="Korhonen P.K."/>
            <person name="Edoardo P."/>
            <person name="Giuseppe L.R."/>
            <person name="Gasser R.B."/>
        </authorList>
    </citation>
    <scope>NUCLEOTIDE SEQUENCE [LARGE SCALE GENOMIC DNA]</scope>
    <source>
        <strain evidence="3">ISS417</strain>
    </source>
</reference>
<evidence type="ECO:0000256" key="1">
    <source>
        <dbReference type="SAM" id="Coils"/>
    </source>
</evidence>